<dbReference type="RefSeq" id="WP_261743629.1">
    <property type="nucleotide sequence ID" value="NZ_CP104557.1"/>
</dbReference>
<keyword evidence="11" id="KW-1185">Reference proteome</keyword>
<keyword evidence="3" id="KW-0597">Phosphoprotein</keyword>
<keyword evidence="7" id="KW-0812">Transmembrane</keyword>
<gene>
    <name evidence="10" type="ORF">N5C08_14775</name>
</gene>
<dbReference type="Gene3D" id="1.10.287.130">
    <property type="match status" value="1"/>
</dbReference>
<dbReference type="PROSITE" id="PS50113">
    <property type="entry name" value="PAC"/>
    <property type="match status" value="1"/>
</dbReference>
<dbReference type="PRINTS" id="PR00344">
    <property type="entry name" value="BCTRLSENSOR"/>
</dbReference>
<dbReference type="SMART" id="SM00387">
    <property type="entry name" value="HATPase_c"/>
    <property type="match status" value="1"/>
</dbReference>
<dbReference type="InterPro" id="IPR000700">
    <property type="entry name" value="PAS-assoc_C"/>
</dbReference>
<evidence type="ECO:0000313" key="11">
    <source>
        <dbReference type="Proteomes" id="UP001064504"/>
    </source>
</evidence>
<dbReference type="GO" id="GO:0016301">
    <property type="term" value="F:kinase activity"/>
    <property type="evidence" value="ECO:0007669"/>
    <property type="project" value="UniProtKB-KW"/>
</dbReference>
<dbReference type="InterPro" id="IPR050736">
    <property type="entry name" value="Sensor_HK_Regulatory"/>
</dbReference>
<dbReference type="InterPro" id="IPR036890">
    <property type="entry name" value="HATPase_C_sf"/>
</dbReference>
<dbReference type="InterPro" id="IPR005467">
    <property type="entry name" value="His_kinase_dom"/>
</dbReference>
<dbReference type="PROSITE" id="PS50109">
    <property type="entry name" value="HIS_KIN"/>
    <property type="match status" value="1"/>
</dbReference>
<keyword evidence="7" id="KW-0472">Membrane</keyword>
<dbReference type="Proteomes" id="UP001064504">
    <property type="component" value="Chromosome"/>
</dbReference>
<feature type="domain" description="PAC" evidence="9">
    <location>
        <begin position="536"/>
        <end position="588"/>
    </location>
</feature>
<feature type="transmembrane region" description="Helical" evidence="7">
    <location>
        <begin position="377"/>
        <end position="397"/>
    </location>
</feature>
<keyword evidence="6" id="KW-0902">Two-component regulatory system</keyword>
<accession>A0ABY6AFD5</accession>
<evidence type="ECO:0000256" key="7">
    <source>
        <dbReference type="SAM" id="Phobius"/>
    </source>
</evidence>
<comment type="catalytic activity">
    <reaction evidence="1">
        <text>ATP + protein L-histidine = ADP + protein N-phospho-L-histidine.</text>
        <dbReference type="EC" id="2.7.13.3"/>
    </reaction>
</comment>
<name>A0ABY6AFD5_9PSED</name>
<dbReference type="InterPro" id="IPR035965">
    <property type="entry name" value="PAS-like_dom_sf"/>
</dbReference>
<evidence type="ECO:0000256" key="5">
    <source>
        <dbReference type="ARBA" id="ARBA00022777"/>
    </source>
</evidence>
<evidence type="ECO:0000256" key="3">
    <source>
        <dbReference type="ARBA" id="ARBA00022553"/>
    </source>
</evidence>
<keyword evidence="4" id="KW-0808">Transferase</keyword>
<evidence type="ECO:0000259" key="9">
    <source>
        <dbReference type="PROSITE" id="PS50113"/>
    </source>
</evidence>
<dbReference type="InterPro" id="IPR036097">
    <property type="entry name" value="HisK_dim/P_sf"/>
</dbReference>
<feature type="domain" description="Histidine kinase" evidence="8">
    <location>
        <begin position="606"/>
        <end position="821"/>
    </location>
</feature>
<dbReference type="Gene3D" id="3.30.450.20">
    <property type="entry name" value="PAS domain"/>
    <property type="match status" value="2"/>
</dbReference>
<dbReference type="EMBL" id="CP104557">
    <property type="protein sequence ID" value="UXH38256.1"/>
    <property type="molecule type" value="Genomic_DNA"/>
</dbReference>
<evidence type="ECO:0000256" key="2">
    <source>
        <dbReference type="ARBA" id="ARBA00012438"/>
    </source>
</evidence>
<dbReference type="SUPFAM" id="SSF55785">
    <property type="entry name" value="PYP-like sensor domain (PAS domain)"/>
    <property type="match status" value="1"/>
</dbReference>
<organism evidence="10 11">
    <name type="scientific">Pseudomonas promysalinigenes</name>
    <dbReference type="NCBI Taxonomy" id="485898"/>
    <lineage>
        <taxon>Bacteria</taxon>
        <taxon>Pseudomonadati</taxon>
        <taxon>Pseudomonadota</taxon>
        <taxon>Gammaproteobacteria</taxon>
        <taxon>Pseudomonadales</taxon>
        <taxon>Pseudomonadaceae</taxon>
        <taxon>Pseudomonas</taxon>
    </lineage>
</organism>
<evidence type="ECO:0000256" key="1">
    <source>
        <dbReference type="ARBA" id="ARBA00000085"/>
    </source>
</evidence>
<dbReference type="SMART" id="SM00388">
    <property type="entry name" value="HisKA"/>
    <property type="match status" value="1"/>
</dbReference>
<dbReference type="Gene3D" id="3.30.565.10">
    <property type="entry name" value="Histidine kinase-like ATPase, C-terminal domain"/>
    <property type="match status" value="1"/>
</dbReference>
<proteinExistence type="predicted"/>
<dbReference type="SUPFAM" id="SSF55874">
    <property type="entry name" value="ATPase domain of HSP90 chaperone/DNA topoisomerase II/histidine kinase"/>
    <property type="match status" value="1"/>
</dbReference>
<dbReference type="CDD" id="cd00082">
    <property type="entry name" value="HisKA"/>
    <property type="match status" value="1"/>
</dbReference>
<dbReference type="PANTHER" id="PTHR43711">
    <property type="entry name" value="TWO-COMPONENT HISTIDINE KINASE"/>
    <property type="match status" value="1"/>
</dbReference>
<reference evidence="10" key="1">
    <citation type="submission" date="2022-09" db="EMBL/GenBank/DDBJ databases">
        <title>Complete genome sequence of Pseudomonas promysalinigenes strain RL-WG26, a newly isolated PGPR with the potential for plant salinity stress alleviation.</title>
        <authorList>
            <person name="Ren L."/>
            <person name="Wang G."/>
            <person name="Hu H."/>
        </authorList>
    </citation>
    <scope>NUCLEOTIDE SEQUENCE</scope>
    <source>
        <strain evidence="10">RL-WG26</strain>
    </source>
</reference>
<dbReference type="InterPro" id="IPR003594">
    <property type="entry name" value="HATPase_dom"/>
</dbReference>
<keyword evidence="5 10" id="KW-0418">Kinase</keyword>
<dbReference type="SUPFAM" id="SSF52172">
    <property type="entry name" value="CheY-like"/>
    <property type="match status" value="1"/>
</dbReference>
<evidence type="ECO:0000256" key="4">
    <source>
        <dbReference type="ARBA" id="ARBA00022679"/>
    </source>
</evidence>
<dbReference type="PANTHER" id="PTHR43711:SF1">
    <property type="entry name" value="HISTIDINE KINASE 1"/>
    <property type="match status" value="1"/>
</dbReference>
<dbReference type="InterPro" id="IPR003661">
    <property type="entry name" value="HisK_dim/P_dom"/>
</dbReference>
<dbReference type="EC" id="2.7.13.3" evidence="2"/>
<dbReference type="Gene3D" id="3.40.50.2300">
    <property type="match status" value="1"/>
</dbReference>
<dbReference type="Pfam" id="PF00512">
    <property type="entry name" value="HisKA"/>
    <property type="match status" value="1"/>
</dbReference>
<protein>
    <recommendedName>
        <fullName evidence="2">histidine kinase</fullName>
        <ecNumber evidence="2">2.7.13.3</ecNumber>
    </recommendedName>
</protein>
<sequence length="952" mass="105833">MSKSHGRVMLRQWMWRAFMRSALIPLVLVETVLVGCYLLSNQAIRDAQLGYLDRSASESLAASAEQNAQIIENQLEHISATASLLARLTQRALQGPAPATTETLAVSPQGARFSATDVGGAASFYSAATPLDHHDLNKVARLATLDTVFMEIQRHDATIASLYFNSWDSYNRIYPWFRTDEQYPPDMRIPDFNFYYLADSAHNPQRETRWTDVYLDPAGHGWMMSAIAPVYTADFLEGVIGIDVTIGGVLGQLEKLNVPWDGYMLLVGRDGTIMAMPEKAEHDFDLQELLKVPSQNKLSTEQFKPQNFNLRLRSDTARLASQLNDSPSGNLQLALKGREHLIAWSAIGSTGWHLLAVVDKEAVMSTTNALAAHYRNIGYLMIAGLVLFYLAYFSVLWRRSRRLSERLRKTIDDIRGMLSEIGKGQWQPLRAESQIQELDAMAGDVLTMGGQLATSDLHRRMAQHRLTLIMDYPTSGMWEYHLEDDCMSLHGGLCKRLGWPNNQISREAFLERLDAQSARQFQGVLDSLRSGNTQRIELELKVCQADGNSLWVLCQGRMLDVSVGAQRAALGTLVDIDRLKLAEADLKERTHQAQAANRAKSRFISSISHELRTPLNAIHGFGQLMQMHVQDAVVRDQTQEILAASSHLGNLVDDLLDWSSLQAETQHLSLRPVQVAPLLEECAEMMAAQAQAVGLRLELRPVPENFWVQAEPRRLRQVLLNLLSNAIKYNRPEGMLCAGAESLAGALRLYVEDGGMGIEPELQAELFEPFQRLGKENTAIQGTGIGLALCRELAGLMSGSMGVYSVPGEGSRFWIELPDAEQLEYKQDEASPTVFYAGSDVDIVLQLPMLVSKRTSFVHGTLEACLIRAREHGAPNVLLLDCDPEQQPLELLGRIRRAAGAAQMSVVLIGSEPRKLAMLGIEFQGVLAKPVSREELAELLTALLEQESTHVH</sequence>
<evidence type="ECO:0000313" key="10">
    <source>
        <dbReference type="EMBL" id="UXH38256.1"/>
    </source>
</evidence>
<keyword evidence="7" id="KW-1133">Transmembrane helix</keyword>
<evidence type="ECO:0000259" key="8">
    <source>
        <dbReference type="PROSITE" id="PS50109"/>
    </source>
</evidence>
<dbReference type="Pfam" id="PF02518">
    <property type="entry name" value="HATPase_c"/>
    <property type="match status" value="1"/>
</dbReference>
<evidence type="ECO:0000256" key="6">
    <source>
        <dbReference type="ARBA" id="ARBA00023012"/>
    </source>
</evidence>
<dbReference type="InterPro" id="IPR011006">
    <property type="entry name" value="CheY-like_superfamily"/>
</dbReference>
<dbReference type="InterPro" id="IPR004358">
    <property type="entry name" value="Sig_transdc_His_kin-like_C"/>
</dbReference>
<dbReference type="SUPFAM" id="SSF47384">
    <property type="entry name" value="Homodimeric domain of signal transducing histidine kinase"/>
    <property type="match status" value="1"/>
</dbReference>